<dbReference type="PANTHER" id="PTHR13161">
    <property type="entry name" value="SPLICING FACTOR SUPPRESSOR OF WHITE APRICOT"/>
    <property type="match status" value="1"/>
</dbReference>
<protein>
    <recommendedName>
        <fullName evidence="4">Suppressor of white apricot N-terminal domain-containing protein</fullName>
    </recommendedName>
</protein>
<evidence type="ECO:0000256" key="2">
    <source>
        <dbReference type="ARBA" id="ARBA00023187"/>
    </source>
</evidence>
<feature type="compositionally biased region" description="Basic residues" evidence="3">
    <location>
        <begin position="395"/>
        <end position="417"/>
    </location>
</feature>
<evidence type="ECO:0000259" key="4">
    <source>
        <dbReference type="SMART" id="SM01141"/>
    </source>
</evidence>
<gene>
    <name evidence="5" type="primary">CLASRP</name>
    <name evidence="5" type="ORF">NPIL_394871</name>
</gene>
<feature type="domain" description="Suppressor of white apricot N-terminal" evidence="4">
    <location>
        <begin position="48"/>
        <end position="173"/>
    </location>
</feature>
<keyword evidence="6" id="KW-1185">Reference proteome</keyword>
<organism evidence="5 6">
    <name type="scientific">Nephila pilipes</name>
    <name type="common">Giant wood spider</name>
    <name type="synonym">Nephila maculata</name>
    <dbReference type="NCBI Taxonomy" id="299642"/>
    <lineage>
        <taxon>Eukaryota</taxon>
        <taxon>Metazoa</taxon>
        <taxon>Ecdysozoa</taxon>
        <taxon>Arthropoda</taxon>
        <taxon>Chelicerata</taxon>
        <taxon>Arachnida</taxon>
        <taxon>Araneae</taxon>
        <taxon>Araneomorphae</taxon>
        <taxon>Entelegynae</taxon>
        <taxon>Araneoidea</taxon>
        <taxon>Nephilidae</taxon>
        <taxon>Nephila</taxon>
    </lineage>
</organism>
<feature type="compositionally biased region" description="Polar residues" evidence="3">
    <location>
        <begin position="174"/>
        <end position="183"/>
    </location>
</feature>
<comment type="caution">
    <text evidence="5">The sequence shown here is derived from an EMBL/GenBank/DDBJ whole genome shotgun (WGS) entry which is preliminary data.</text>
</comment>
<feature type="compositionally biased region" description="Basic residues" evidence="3">
    <location>
        <begin position="454"/>
        <end position="479"/>
    </location>
</feature>
<evidence type="ECO:0000313" key="5">
    <source>
        <dbReference type="EMBL" id="GFT05559.1"/>
    </source>
</evidence>
<evidence type="ECO:0000256" key="1">
    <source>
        <dbReference type="ARBA" id="ARBA00022664"/>
    </source>
</evidence>
<dbReference type="PANTHER" id="PTHR13161:SF4">
    <property type="entry name" value="CLK4-ASSOCIATING SERINE_ARGININE RICH PROTEIN"/>
    <property type="match status" value="1"/>
</dbReference>
<feature type="compositionally biased region" description="Basic and acidic residues" evidence="3">
    <location>
        <begin position="764"/>
        <end position="778"/>
    </location>
</feature>
<name>A0A8X6NCD4_NEPPI</name>
<dbReference type="GO" id="GO:0008380">
    <property type="term" value="P:RNA splicing"/>
    <property type="evidence" value="ECO:0007669"/>
    <property type="project" value="UniProtKB-KW"/>
</dbReference>
<feature type="region of interest" description="Disordered" evidence="3">
    <location>
        <begin position="264"/>
        <end position="338"/>
    </location>
</feature>
<accession>A0A8X6NCD4</accession>
<keyword evidence="1" id="KW-0507">mRNA processing</keyword>
<dbReference type="Pfam" id="PF09750">
    <property type="entry name" value="DRY_EERY"/>
    <property type="match status" value="1"/>
</dbReference>
<feature type="compositionally biased region" description="Low complexity" evidence="3">
    <location>
        <begin position="724"/>
        <end position="742"/>
    </location>
</feature>
<dbReference type="SMART" id="SM01141">
    <property type="entry name" value="DRY_EERY"/>
    <property type="match status" value="1"/>
</dbReference>
<sequence>HILILILYKMWHEARKQEKKIRGMMVDYKRRAERRREYYEKIKQDPAQFLQVHGRPAKIHLDPAVAIAADSPATMMPWQGHSDNLIDRFDVRAHLDIIPEYTPKNDDGIIEDRQACYERYRTLVQNDFLGVNEDKFLNQIFIEERFGIFKPEEEKKKPTDKKAAIGYVYEDSTESPPHQTITSKDGEEDDDENDEDKEEDLSDIDLDVTVDVNMLTPAQCAEMNAHSLKYGMVDEDFITYLHHDKNEAEQLKLAREIEEEKAMYSGRKSRRERRALREKKLAGRKITSPPSYAARDSPTYTPIRHSTSKSRSRSPEPGKVMFITSFGGEGSEGEQLAKSGSKISCINSKLGKNLKAKDSLGNVIGPQLPSKNGDEEKYNRISRNSSYSDSSRSSYRSKHKHDRNHRQYSRHRSKHSSRSSSDRSVTPRKSSSYDRKRSHRGSRSRSRSYSVSKSRSRSRSRHKSRHAKSRSPSRSRSKSTTKVNDKKSDSPQLPPPPIKSYYRHSLSRSNSEISEESEEDDDDEKSPVRNPQLPNIAGNSRLQPLLGKAAPATKTKMTPQERLKRKMQLALKKQYKADKQAQMEKTEKQLQERQDRAEELREMAIKLRQRERERRHKMRGYDYDSDSDSAWSKNPDYNPHLLENMYSLKRNEPSSTRSNSSYSSQERSPPPATSSTSRHRSRSKTPPRSSRRSPVGERRRSPYRRRSPVRHSPKRSPQRSYRKSPMYSSRNPSSSTRRYSPQRSPPRRHSPSRNQSRRYSPPRSDSRRYSPSRNDSRRYSSRQYRQGNHSPSRRSRSPPSKSYGTRPLVDY</sequence>
<feature type="compositionally biased region" description="Basic residues" evidence="3">
    <location>
        <begin position="701"/>
        <end position="722"/>
    </location>
</feature>
<feature type="non-terminal residue" evidence="5">
    <location>
        <position position="1"/>
    </location>
</feature>
<feature type="compositionally biased region" description="Low complexity" evidence="3">
    <location>
        <begin position="653"/>
        <end position="667"/>
    </location>
</feature>
<dbReference type="GO" id="GO:0006397">
    <property type="term" value="P:mRNA processing"/>
    <property type="evidence" value="ECO:0007669"/>
    <property type="project" value="UniProtKB-KW"/>
</dbReference>
<keyword evidence="2" id="KW-0508">mRNA splicing</keyword>
<evidence type="ECO:0000313" key="6">
    <source>
        <dbReference type="Proteomes" id="UP000887013"/>
    </source>
</evidence>
<feature type="compositionally biased region" description="Low complexity" evidence="3">
    <location>
        <begin position="381"/>
        <end position="394"/>
    </location>
</feature>
<dbReference type="EMBL" id="BMAW01007823">
    <property type="protein sequence ID" value="GFT05559.1"/>
    <property type="molecule type" value="Genomic_DNA"/>
</dbReference>
<evidence type="ECO:0000256" key="3">
    <source>
        <dbReference type="SAM" id="MobiDB-lite"/>
    </source>
</evidence>
<feature type="compositionally biased region" description="Basic and acidic residues" evidence="3">
    <location>
        <begin position="575"/>
        <end position="612"/>
    </location>
</feature>
<feature type="compositionally biased region" description="Acidic residues" evidence="3">
    <location>
        <begin position="186"/>
        <end position="205"/>
    </location>
</feature>
<proteinExistence type="predicted"/>
<feature type="region of interest" description="Disordered" evidence="3">
    <location>
        <begin position="352"/>
        <end position="811"/>
    </location>
</feature>
<feature type="compositionally biased region" description="Basic residues" evidence="3">
    <location>
        <begin position="436"/>
        <end position="446"/>
    </location>
</feature>
<reference evidence="5" key="1">
    <citation type="submission" date="2020-08" db="EMBL/GenBank/DDBJ databases">
        <title>Multicomponent nature underlies the extraordinary mechanical properties of spider dragline silk.</title>
        <authorList>
            <person name="Kono N."/>
            <person name="Nakamura H."/>
            <person name="Mori M."/>
            <person name="Yoshida Y."/>
            <person name="Ohtoshi R."/>
            <person name="Malay A.D."/>
            <person name="Moran D.A.P."/>
            <person name="Tomita M."/>
            <person name="Numata K."/>
            <person name="Arakawa K."/>
        </authorList>
    </citation>
    <scope>NUCLEOTIDE SEQUENCE</scope>
</reference>
<feature type="compositionally biased region" description="Basic residues" evidence="3">
    <location>
        <begin position="677"/>
        <end position="691"/>
    </location>
</feature>
<feature type="compositionally biased region" description="Basic residues" evidence="3">
    <location>
        <begin position="267"/>
        <end position="277"/>
    </location>
</feature>
<feature type="compositionally biased region" description="Low complexity" evidence="3">
    <location>
        <begin position="752"/>
        <end position="763"/>
    </location>
</feature>
<dbReference type="OrthoDB" id="10070965at2759"/>
<dbReference type="InterPro" id="IPR040397">
    <property type="entry name" value="SWAP"/>
</dbReference>
<feature type="compositionally biased region" description="Acidic residues" evidence="3">
    <location>
        <begin position="513"/>
        <end position="524"/>
    </location>
</feature>
<dbReference type="InterPro" id="IPR019147">
    <property type="entry name" value="SWAP_N_domain"/>
</dbReference>
<feature type="region of interest" description="Disordered" evidence="3">
    <location>
        <begin position="167"/>
        <end position="205"/>
    </location>
</feature>
<dbReference type="AlphaFoldDB" id="A0A8X6NCD4"/>
<dbReference type="Proteomes" id="UP000887013">
    <property type="component" value="Unassembled WGS sequence"/>
</dbReference>